<dbReference type="GO" id="GO:0003700">
    <property type="term" value="F:DNA-binding transcription factor activity"/>
    <property type="evidence" value="ECO:0007669"/>
    <property type="project" value="InterPro"/>
</dbReference>
<dbReference type="FunFam" id="1.10.10.10:FF:000214">
    <property type="entry name" value="Methylated-DNA--protein-cysteine methyltransferase"/>
    <property type="match status" value="1"/>
</dbReference>
<protein>
    <recommendedName>
        <fullName evidence="3">methylated-DNA--[protein]-cysteine S-methyltransferase</fullName>
        <ecNumber evidence="3">2.1.1.63</ecNumber>
    </recommendedName>
</protein>
<evidence type="ECO:0000256" key="5">
    <source>
        <dbReference type="ARBA" id="ARBA00022679"/>
    </source>
</evidence>
<comment type="similarity">
    <text evidence="2">Belongs to the MGMT family.</text>
</comment>
<dbReference type="GO" id="GO:0043565">
    <property type="term" value="F:sequence-specific DNA binding"/>
    <property type="evidence" value="ECO:0007669"/>
    <property type="project" value="InterPro"/>
</dbReference>
<evidence type="ECO:0000256" key="4">
    <source>
        <dbReference type="ARBA" id="ARBA00022603"/>
    </source>
</evidence>
<dbReference type="InterPro" id="IPR009057">
    <property type="entry name" value="Homeodomain-like_sf"/>
</dbReference>
<dbReference type="InterPro" id="IPR036388">
    <property type="entry name" value="WH-like_DNA-bd_sf"/>
</dbReference>
<keyword evidence="5 12" id="KW-0808">Transferase</keyword>
<dbReference type="GO" id="GO:0006281">
    <property type="term" value="P:DNA repair"/>
    <property type="evidence" value="ECO:0007669"/>
    <property type="project" value="UniProtKB-KW"/>
</dbReference>
<sequence length="281" mass="31663">MLDNKTHQYNKIAEAIAFIDDNHKVQPSLDTIAEHVNLSPFHFQRLFKEWVGISPKKYLKFISSSYAKSLLRKKESNLFDTAFEMGLSGTGRLHDMFVTIEGMTPGEYKNGGSSLIINYSFAETPFGEIIVAATNKGICHMAFSENNVLAFKELQDIFPNATFNQKVDKFQQDALFIFSNDWTNLSEIKLHLKGTKFQLKVWEALLSIPYGNLSTYGEIAETIQHPKASRAVGTAIGNNPIAYLIPCHRVIQKSGNIGGYHWNPTRKKAIIGWEASILENE</sequence>
<dbReference type="SUPFAM" id="SSF53155">
    <property type="entry name" value="Methylated DNA-protein cysteine methyltransferase domain"/>
    <property type="match status" value="1"/>
</dbReference>
<dbReference type="OrthoDB" id="9802228at2"/>
<dbReference type="Pfam" id="PF01035">
    <property type="entry name" value="DNA_binding_1"/>
    <property type="match status" value="1"/>
</dbReference>
<evidence type="ECO:0000256" key="1">
    <source>
        <dbReference type="ARBA" id="ARBA00001286"/>
    </source>
</evidence>
<keyword evidence="7" id="KW-0805">Transcription regulation</keyword>
<gene>
    <name evidence="12" type="ORF">BC781_1089</name>
</gene>
<keyword evidence="4 12" id="KW-0489">Methyltransferase</keyword>
<dbReference type="SMART" id="SM00342">
    <property type="entry name" value="HTH_ARAC"/>
    <property type="match status" value="1"/>
</dbReference>
<dbReference type="PROSITE" id="PS01124">
    <property type="entry name" value="HTH_ARAC_FAMILY_2"/>
    <property type="match status" value="1"/>
</dbReference>
<dbReference type="GO" id="GO:0032259">
    <property type="term" value="P:methylation"/>
    <property type="evidence" value="ECO:0007669"/>
    <property type="project" value="UniProtKB-KW"/>
</dbReference>
<dbReference type="AlphaFoldDB" id="A0A315Z476"/>
<dbReference type="PANTHER" id="PTHR10815">
    <property type="entry name" value="METHYLATED-DNA--PROTEIN-CYSTEINE METHYLTRANSFERASE"/>
    <property type="match status" value="1"/>
</dbReference>
<keyword evidence="9" id="KW-0234">DNA repair</keyword>
<dbReference type="InterPro" id="IPR018060">
    <property type="entry name" value="HTH_AraC"/>
</dbReference>
<dbReference type="Proteomes" id="UP000245535">
    <property type="component" value="Unassembled WGS sequence"/>
</dbReference>
<evidence type="ECO:0000256" key="2">
    <source>
        <dbReference type="ARBA" id="ARBA00008711"/>
    </source>
</evidence>
<evidence type="ECO:0000313" key="13">
    <source>
        <dbReference type="Proteomes" id="UP000245535"/>
    </source>
</evidence>
<dbReference type="GO" id="GO:0003908">
    <property type="term" value="F:methylated-DNA-[protein]-cysteine S-methyltransferase activity"/>
    <property type="evidence" value="ECO:0007669"/>
    <property type="project" value="UniProtKB-EC"/>
</dbReference>
<accession>A0A315Z476</accession>
<evidence type="ECO:0000259" key="11">
    <source>
        <dbReference type="PROSITE" id="PS01124"/>
    </source>
</evidence>
<comment type="catalytic activity">
    <reaction evidence="1">
        <text>a 4-O-methyl-thymidine in DNA + L-cysteinyl-[protein] = a thymidine in DNA + S-methyl-L-cysteinyl-[protein]</text>
        <dbReference type="Rhea" id="RHEA:53428"/>
        <dbReference type="Rhea" id="RHEA-COMP:10131"/>
        <dbReference type="Rhea" id="RHEA-COMP:10132"/>
        <dbReference type="Rhea" id="RHEA-COMP:13555"/>
        <dbReference type="Rhea" id="RHEA-COMP:13556"/>
        <dbReference type="ChEBI" id="CHEBI:29950"/>
        <dbReference type="ChEBI" id="CHEBI:82612"/>
        <dbReference type="ChEBI" id="CHEBI:137386"/>
        <dbReference type="ChEBI" id="CHEBI:137387"/>
        <dbReference type="EC" id="2.1.1.63"/>
    </reaction>
</comment>
<dbReference type="EC" id="2.1.1.63" evidence="3"/>
<dbReference type="InterPro" id="IPR036217">
    <property type="entry name" value="MethylDNA_cys_MeTrfase_DNAb"/>
</dbReference>
<dbReference type="SUPFAM" id="SSF46767">
    <property type="entry name" value="Methylated DNA-protein cysteine methyltransferase, C-terminal domain"/>
    <property type="match status" value="1"/>
</dbReference>
<dbReference type="Pfam" id="PF02870">
    <property type="entry name" value="Methyltransf_1N"/>
    <property type="match status" value="1"/>
</dbReference>
<dbReference type="EMBL" id="QGDO01000008">
    <property type="protein sequence ID" value="PWJ37874.1"/>
    <property type="molecule type" value="Genomic_DNA"/>
</dbReference>
<feature type="domain" description="HTH araC/xylS-type" evidence="11">
    <location>
        <begin position="13"/>
        <end position="111"/>
    </location>
</feature>
<dbReference type="InterPro" id="IPR008332">
    <property type="entry name" value="MethylG_MeTrfase_N"/>
</dbReference>
<evidence type="ECO:0000256" key="3">
    <source>
        <dbReference type="ARBA" id="ARBA00011918"/>
    </source>
</evidence>
<dbReference type="SUPFAM" id="SSF46689">
    <property type="entry name" value="Homeodomain-like"/>
    <property type="match status" value="1"/>
</dbReference>
<keyword evidence="6" id="KW-0227">DNA damage</keyword>
<dbReference type="InterPro" id="IPR014048">
    <property type="entry name" value="MethylDNA_cys_MeTrfase_DNA-bd"/>
</dbReference>
<dbReference type="InterPro" id="IPR036631">
    <property type="entry name" value="MGMT_N_sf"/>
</dbReference>
<dbReference type="Pfam" id="PF12833">
    <property type="entry name" value="HTH_18"/>
    <property type="match status" value="1"/>
</dbReference>
<evidence type="ECO:0000313" key="12">
    <source>
        <dbReference type="EMBL" id="PWJ37874.1"/>
    </source>
</evidence>
<keyword evidence="8" id="KW-0804">Transcription</keyword>
<dbReference type="PROSITE" id="PS00374">
    <property type="entry name" value="MGMT"/>
    <property type="match status" value="1"/>
</dbReference>
<organism evidence="12 13">
    <name type="scientific">Sediminitomix flava</name>
    <dbReference type="NCBI Taxonomy" id="379075"/>
    <lineage>
        <taxon>Bacteria</taxon>
        <taxon>Pseudomonadati</taxon>
        <taxon>Bacteroidota</taxon>
        <taxon>Cytophagia</taxon>
        <taxon>Cytophagales</taxon>
        <taxon>Flammeovirgaceae</taxon>
        <taxon>Sediminitomix</taxon>
    </lineage>
</organism>
<dbReference type="Gene3D" id="1.10.10.60">
    <property type="entry name" value="Homeodomain-like"/>
    <property type="match status" value="1"/>
</dbReference>
<comment type="caution">
    <text evidence="12">The sequence shown here is derived from an EMBL/GenBank/DDBJ whole genome shotgun (WGS) entry which is preliminary data.</text>
</comment>
<evidence type="ECO:0000256" key="9">
    <source>
        <dbReference type="ARBA" id="ARBA00023204"/>
    </source>
</evidence>
<dbReference type="Gene3D" id="3.30.160.70">
    <property type="entry name" value="Methylated DNA-protein cysteine methyltransferase domain"/>
    <property type="match status" value="1"/>
</dbReference>
<keyword evidence="13" id="KW-1185">Reference proteome</keyword>
<reference evidence="12 13" key="1">
    <citation type="submission" date="2018-03" db="EMBL/GenBank/DDBJ databases">
        <title>Genomic Encyclopedia of Archaeal and Bacterial Type Strains, Phase II (KMG-II): from individual species to whole genera.</title>
        <authorList>
            <person name="Goeker M."/>
        </authorList>
    </citation>
    <scope>NUCLEOTIDE SEQUENCE [LARGE SCALE GENOMIC DNA]</scope>
    <source>
        <strain evidence="12 13">DSM 28229</strain>
    </source>
</reference>
<evidence type="ECO:0000256" key="8">
    <source>
        <dbReference type="ARBA" id="ARBA00023163"/>
    </source>
</evidence>
<dbReference type="InterPro" id="IPR001497">
    <property type="entry name" value="MethylDNA_cys_MeTrfase_AS"/>
</dbReference>
<dbReference type="NCBIfam" id="TIGR00589">
    <property type="entry name" value="ogt"/>
    <property type="match status" value="1"/>
</dbReference>
<dbReference type="CDD" id="cd06445">
    <property type="entry name" value="ATase"/>
    <property type="match status" value="1"/>
</dbReference>
<dbReference type="RefSeq" id="WP_109621977.1">
    <property type="nucleotide sequence ID" value="NZ_QGDO01000008.1"/>
</dbReference>
<dbReference type="Gene3D" id="1.10.10.10">
    <property type="entry name" value="Winged helix-like DNA-binding domain superfamily/Winged helix DNA-binding domain"/>
    <property type="match status" value="1"/>
</dbReference>
<evidence type="ECO:0000256" key="7">
    <source>
        <dbReference type="ARBA" id="ARBA00023015"/>
    </source>
</evidence>
<evidence type="ECO:0000256" key="10">
    <source>
        <dbReference type="ARBA" id="ARBA00049348"/>
    </source>
</evidence>
<name>A0A315Z476_SEDFL</name>
<proteinExistence type="inferred from homology"/>
<evidence type="ECO:0000256" key="6">
    <source>
        <dbReference type="ARBA" id="ARBA00022763"/>
    </source>
</evidence>
<comment type="catalytic activity">
    <reaction evidence="10">
        <text>a 6-O-methyl-2'-deoxyguanosine in DNA + L-cysteinyl-[protein] = S-methyl-L-cysteinyl-[protein] + a 2'-deoxyguanosine in DNA</text>
        <dbReference type="Rhea" id="RHEA:24000"/>
        <dbReference type="Rhea" id="RHEA-COMP:10131"/>
        <dbReference type="Rhea" id="RHEA-COMP:10132"/>
        <dbReference type="Rhea" id="RHEA-COMP:11367"/>
        <dbReference type="Rhea" id="RHEA-COMP:11368"/>
        <dbReference type="ChEBI" id="CHEBI:29950"/>
        <dbReference type="ChEBI" id="CHEBI:82612"/>
        <dbReference type="ChEBI" id="CHEBI:85445"/>
        <dbReference type="ChEBI" id="CHEBI:85448"/>
        <dbReference type="EC" id="2.1.1.63"/>
    </reaction>
</comment>
<dbReference type="PANTHER" id="PTHR10815:SF13">
    <property type="entry name" value="METHYLATED-DNA--PROTEIN-CYSTEINE METHYLTRANSFERASE"/>
    <property type="match status" value="1"/>
</dbReference>